<evidence type="ECO:0000256" key="3">
    <source>
        <dbReference type="ARBA" id="ARBA00022630"/>
    </source>
</evidence>
<keyword evidence="6 10" id="KW-0819">tRNA processing</keyword>
<evidence type="ECO:0000256" key="1">
    <source>
        <dbReference type="ARBA" id="ARBA00022490"/>
    </source>
</evidence>
<dbReference type="InterPro" id="IPR029063">
    <property type="entry name" value="SAM-dependent_MTases_sf"/>
</dbReference>
<dbReference type="Proteomes" id="UP000231501">
    <property type="component" value="Unassembled WGS sequence"/>
</dbReference>
<dbReference type="Gene3D" id="3.30.9.10">
    <property type="entry name" value="D-Amino Acid Oxidase, subunit A, domain 2"/>
    <property type="match status" value="1"/>
</dbReference>
<gene>
    <name evidence="10" type="primary">mnmC</name>
    <name evidence="13" type="ORF">CS062_01860</name>
</gene>
<evidence type="ECO:0000256" key="5">
    <source>
        <dbReference type="ARBA" id="ARBA00022691"/>
    </source>
</evidence>
<evidence type="ECO:0000256" key="6">
    <source>
        <dbReference type="ARBA" id="ARBA00022694"/>
    </source>
</evidence>
<proteinExistence type="inferred from homology"/>
<name>A0A2G9CF23_9BURK</name>
<evidence type="ECO:0000313" key="13">
    <source>
        <dbReference type="EMBL" id="PIM54965.1"/>
    </source>
</evidence>
<comment type="cofactor">
    <cofactor evidence="10">
        <name>FAD</name>
        <dbReference type="ChEBI" id="CHEBI:57692"/>
    </cofactor>
</comment>
<evidence type="ECO:0000256" key="2">
    <source>
        <dbReference type="ARBA" id="ARBA00022603"/>
    </source>
</evidence>
<evidence type="ECO:0000259" key="11">
    <source>
        <dbReference type="Pfam" id="PF01266"/>
    </source>
</evidence>
<sequence length="658" mass="68995">MKTAPIVPARVDFSGAVPHAPEFGDLYHAPFGAFEQARLVFLAGNGLPGRWAGRTRFVVLETGFGLGNNFLTTWAAWRDDPSRCERLVFLSVEKHPLTRDDLARAHAASPVPELAAQLIDAWPPLTPNLHALDFENGRVRLMLALGDARDWLPELVASVDAFFLDGFAPAKNPELWDEAVLRQTGRLAAPGATAATWSVARAVRDGLAAAGFQVEKRPGTGGKWATTVATFAPRHRAPEPPGRARPHPAPRDVLIVGAGLAGAACARVLAREGLQVTVLEAGPTPAGQASGNPGGLFHGTLHADDGVHARLNRAAALATERELRRIAPTLPWLQWGLLRVERGPQALDDMRGLLDRSGLPAAYIQALDADAAAALAKVPLGRPAWHFPGGGAVSPPALVAAWLAEAARRPGFSLRHDTAVAGLQRDDASGRWAALGADGTTIATADAVVLCGGTANAQLMADWSAGPAWPWISQRGQLSTLPRDRSPCVLGLPVAGLGYALSLPDGTMCFGASADAGDPEPQLRAADQAQNLARLAELLPDALGHAPTASTTVDALEGDPLPLAGRVGWRSLVPDRLPIVGALPAQAPAQRAEQVRFWPRHPGLMVLGALGSRGITSATLCAELIAAQLTGAPWPIEASLAEAVDPARFGAKQRRSGG</sequence>
<keyword evidence="3 10" id="KW-0285">Flavoprotein</keyword>
<dbReference type="GO" id="GO:0032259">
    <property type="term" value="P:methylation"/>
    <property type="evidence" value="ECO:0007669"/>
    <property type="project" value="UniProtKB-KW"/>
</dbReference>
<keyword evidence="8 10" id="KW-0560">Oxidoreductase</keyword>
<comment type="subcellular location">
    <subcellularLocation>
        <location evidence="10">Cytoplasm</location>
    </subcellularLocation>
</comment>
<protein>
    <recommendedName>
        <fullName evidence="10">tRNA 5-methylaminomethyl-2-thiouridine biosynthesis bifunctional protein MnmC</fullName>
        <shortName evidence="10">tRNA mnm(5)s(2)U biosynthesis bifunctional protein</shortName>
    </recommendedName>
    <domain>
        <recommendedName>
            <fullName evidence="10">tRNA (mnm(5)s(2)U34)-methyltransferase</fullName>
            <ecNumber evidence="10">2.1.1.61</ecNumber>
        </recommendedName>
    </domain>
    <domain>
        <recommendedName>
            <fullName evidence="10">FAD-dependent cmnm(5)s(2)U34 oxidoreductase</fullName>
            <ecNumber evidence="10">1.5.-.-</ecNumber>
        </recommendedName>
    </domain>
</protein>
<evidence type="ECO:0000256" key="9">
    <source>
        <dbReference type="ARBA" id="ARBA00023268"/>
    </source>
</evidence>
<dbReference type="InterPro" id="IPR036188">
    <property type="entry name" value="FAD/NAD-bd_sf"/>
</dbReference>
<comment type="similarity">
    <text evidence="10">In the N-terminal section; belongs to the methyltransferase superfamily. tRNA (mnm(5)s(2)U34)-methyltransferase family.</text>
</comment>
<dbReference type="InterPro" id="IPR047785">
    <property type="entry name" value="tRNA_MNMC2"/>
</dbReference>
<dbReference type="HAMAP" id="MF_01102">
    <property type="entry name" value="MnmC"/>
    <property type="match status" value="1"/>
</dbReference>
<evidence type="ECO:0000256" key="4">
    <source>
        <dbReference type="ARBA" id="ARBA00022679"/>
    </source>
</evidence>
<dbReference type="Gene3D" id="3.40.50.150">
    <property type="entry name" value="Vaccinia Virus protein VP39"/>
    <property type="match status" value="1"/>
</dbReference>
<dbReference type="InterPro" id="IPR023032">
    <property type="entry name" value="tRNA_MAMT_biosynth_bifunc_MnmC"/>
</dbReference>
<feature type="region of interest" description="FAD-dependent cmnm(5)s(2)U34 oxidoreductase" evidence="10">
    <location>
        <begin position="256"/>
        <end position="658"/>
    </location>
</feature>
<dbReference type="EC" id="1.5.-.-" evidence="10"/>
<dbReference type="GO" id="GO:0016645">
    <property type="term" value="F:oxidoreductase activity, acting on the CH-NH group of donors"/>
    <property type="evidence" value="ECO:0007669"/>
    <property type="project" value="InterPro"/>
</dbReference>
<evidence type="ECO:0000256" key="10">
    <source>
        <dbReference type="HAMAP-Rule" id="MF_01102"/>
    </source>
</evidence>
<comment type="function">
    <text evidence="10">Catalyzes the last two steps in the biosynthesis of 5-methylaminomethyl-2-thiouridine (mnm(5)s(2)U) at the wobble position (U34) in tRNA. Catalyzes the FAD-dependent demodification of cmnm(5)s(2)U34 to nm(5)s(2)U34, followed by the transfer of a methyl group from S-adenosyl-L-methionine to nm(5)s(2)U34, to form mnm(5)s(2)U34.</text>
</comment>
<evidence type="ECO:0000259" key="12">
    <source>
        <dbReference type="Pfam" id="PF05430"/>
    </source>
</evidence>
<keyword evidence="14" id="KW-1185">Reference proteome</keyword>
<organism evidence="13 14">
    <name type="scientific">Roseateles chitinivorans</name>
    <dbReference type="NCBI Taxonomy" id="2917965"/>
    <lineage>
        <taxon>Bacteria</taxon>
        <taxon>Pseudomonadati</taxon>
        <taxon>Pseudomonadota</taxon>
        <taxon>Betaproteobacteria</taxon>
        <taxon>Burkholderiales</taxon>
        <taxon>Sphaerotilaceae</taxon>
        <taxon>Roseateles</taxon>
    </lineage>
</organism>
<dbReference type="PANTHER" id="PTHR13847:SF283">
    <property type="entry name" value="TRNA 5-METHYLAMINOMETHYL-2-THIOURIDINE BIOSYNTHESIS BIFUNCTIONAL PROTEIN MNMC"/>
    <property type="match status" value="1"/>
</dbReference>
<dbReference type="EC" id="2.1.1.61" evidence="10"/>
<reference evidence="13 14" key="1">
    <citation type="submission" date="2017-11" db="EMBL/GenBank/DDBJ databases">
        <title>Draft genome sequence of Mitsuaria sp. HWN-4.</title>
        <authorList>
            <person name="Gundlapally S.R."/>
        </authorList>
    </citation>
    <scope>NUCLEOTIDE SEQUENCE [LARGE SCALE GENOMIC DNA]</scope>
    <source>
        <strain evidence="13 14">HWN-4</strain>
    </source>
</reference>
<dbReference type="AlphaFoldDB" id="A0A2G9CF23"/>
<dbReference type="InterPro" id="IPR017610">
    <property type="entry name" value="tRNA_S-uridine_synth_MnmC_C"/>
</dbReference>
<dbReference type="SUPFAM" id="SSF51905">
    <property type="entry name" value="FAD/NAD(P)-binding domain"/>
    <property type="match status" value="1"/>
</dbReference>
<dbReference type="GO" id="GO:0050660">
    <property type="term" value="F:flavin adenine dinucleotide binding"/>
    <property type="evidence" value="ECO:0007669"/>
    <property type="project" value="UniProtKB-UniRule"/>
</dbReference>
<evidence type="ECO:0000256" key="8">
    <source>
        <dbReference type="ARBA" id="ARBA00023002"/>
    </source>
</evidence>
<feature type="region of interest" description="tRNA (mnm(5)s(2)U34)-methyltransferase" evidence="10">
    <location>
        <begin position="1"/>
        <end position="232"/>
    </location>
</feature>
<dbReference type="NCBIfam" id="NF033855">
    <property type="entry name" value="tRNA_MNMC2"/>
    <property type="match status" value="1"/>
</dbReference>
<feature type="domain" description="FAD dependent oxidoreductase" evidence="11">
    <location>
        <begin position="252"/>
        <end position="627"/>
    </location>
</feature>
<dbReference type="Gene3D" id="3.50.50.60">
    <property type="entry name" value="FAD/NAD(P)-binding domain"/>
    <property type="match status" value="1"/>
</dbReference>
<comment type="caution">
    <text evidence="13">The sequence shown here is derived from an EMBL/GenBank/DDBJ whole genome shotgun (WGS) entry which is preliminary data.</text>
</comment>
<dbReference type="InterPro" id="IPR008471">
    <property type="entry name" value="MnmC-like_methylTransf"/>
</dbReference>
<dbReference type="GO" id="GO:0002097">
    <property type="term" value="P:tRNA wobble base modification"/>
    <property type="evidence" value="ECO:0007669"/>
    <property type="project" value="UniProtKB-UniRule"/>
</dbReference>
<keyword evidence="4 10" id="KW-0808">Transferase</keyword>
<dbReference type="OrthoDB" id="9786494at2"/>
<dbReference type="NCBIfam" id="TIGR03197">
    <property type="entry name" value="MnmC_Cterm"/>
    <property type="match status" value="1"/>
</dbReference>
<dbReference type="RefSeq" id="WP_099859764.1">
    <property type="nucleotide sequence ID" value="NZ_PEOG01000006.1"/>
</dbReference>
<comment type="similarity">
    <text evidence="10">In the C-terminal section; belongs to the DAO family.</text>
</comment>
<dbReference type="PANTHER" id="PTHR13847">
    <property type="entry name" value="SARCOSINE DEHYDROGENASE-RELATED"/>
    <property type="match status" value="1"/>
</dbReference>
<keyword evidence="7 10" id="KW-0274">FAD</keyword>
<dbReference type="GO" id="GO:0005737">
    <property type="term" value="C:cytoplasm"/>
    <property type="evidence" value="ECO:0007669"/>
    <property type="project" value="UniProtKB-SubCell"/>
</dbReference>
<keyword evidence="9 10" id="KW-0511">Multifunctional enzyme</keyword>
<evidence type="ECO:0000256" key="7">
    <source>
        <dbReference type="ARBA" id="ARBA00022827"/>
    </source>
</evidence>
<dbReference type="EMBL" id="PEOG01000006">
    <property type="protein sequence ID" value="PIM54965.1"/>
    <property type="molecule type" value="Genomic_DNA"/>
</dbReference>
<dbReference type="Pfam" id="PF05430">
    <property type="entry name" value="Methyltransf_30"/>
    <property type="match status" value="1"/>
</dbReference>
<comment type="catalytic activity">
    <reaction evidence="10">
        <text>5-aminomethyl-2-thiouridine(34) in tRNA + S-adenosyl-L-methionine = 5-methylaminomethyl-2-thiouridine(34) in tRNA + S-adenosyl-L-homocysteine + H(+)</text>
        <dbReference type="Rhea" id="RHEA:19569"/>
        <dbReference type="Rhea" id="RHEA-COMP:10195"/>
        <dbReference type="Rhea" id="RHEA-COMP:10197"/>
        <dbReference type="ChEBI" id="CHEBI:15378"/>
        <dbReference type="ChEBI" id="CHEBI:57856"/>
        <dbReference type="ChEBI" id="CHEBI:59789"/>
        <dbReference type="ChEBI" id="CHEBI:74454"/>
        <dbReference type="ChEBI" id="CHEBI:74455"/>
        <dbReference type="EC" id="2.1.1.61"/>
    </reaction>
</comment>
<dbReference type="InterPro" id="IPR006076">
    <property type="entry name" value="FAD-dep_OxRdtase"/>
</dbReference>
<accession>A0A2G9CF23</accession>
<keyword evidence="5 10" id="KW-0949">S-adenosyl-L-methionine</keyword>
<dbReference type="GO" id="GO:0004808">
    <property type="term" value="F:tRNA (5-methylaminomethyl-2-thiouridylate)(34)-methyltransferase activity"/>
    <property type="evidence" value="ECO:0007669"/>
    <property type="project" value="UniProtKB-EC"/>
</dbReference>
<keyword evidence="1 10" id="KW-0963">Cytoplasm</keyword>
<dbReference type="Pfam" id="PF01266">
    <property type="entry name" value="DAO"/>
    <property type="match status" value="1"/>
</dbReference>
<evidence type="ECO:0000313" key="14">
    <source>
        <dbReference type="Proteomes" id="UP000231501"/>
    </source>
</evidence>
<keyword evidence="2 10" id="KW-0489">Methyltransferase</keyword>
<feature type="domain" description="MnmC-like methyltransferase" evidence="12">
    <location>
        <begin position="112"/>
        <end position="230"/>
    </location>
</feature>